<accession>A0AAU9J927</accession>
<evidence type="ECO:0000256" key="1">
    <source>
        <dbReference type="SAM" id="Coils"/>
    </source>
</evidence>
<evidence type="ECO:0000313" key="3">
    <source>
        <dbReference type="Proteomes" id="UP001162131"/>
    </source>
</evidence>
<reference evidence="2" key="1">
    <citation type="submission" date="2021-09" db="EMBL/GenBank/DDBJ databases">
        <authorList>
            <consortium name="AG Swart"/>
            <person name="Singh M."/>
            <person name="Singh A."/>
            <person name="Seah K."/>
            <person name="Emmerich C."/>
        </authorList>
    </citation>
    <scope>NUCLEOTIDE SEQUENCE</scope>
    <source>
        <strain evidence="2">ATCC30299</strain>
    </source>
</reference>
<evidence type="ECO:0000313" key="2">
    <source>
        <dbReference type="EMBL" id="CAG9323452.1"/>
    </source>
</evidence>
<organism evidence="2 3">
    <name type="scientific">Blepharisma stoltei</name>
    <dbReference type="NCBI Taxonomy" id="1481888"/>
    <lineage>
        <taxon>Eukaryota</taxon>
        <taxon>Sar</taxon>
        <taxon>Alveolata</taxon>
        <taxon>Ciliophora</taxon>
        <taxon>Postciliodesmatophora</taxon>
        <taxon>Heterotrichea</taxon>
        <taxon>Heterotrichida</taxon>
        <taxon>Blepharismidae</taxon>
        <taxon>Blepharisma</taxon>
    </lineage>
</organism>
<dbReference type="AlphaFoldDB" id="A0AAU9J927"/>
<name>A0AAU9J927_9CILI</name>
<dbReference type="EMBL" id="CAJZBQ010000034">
    <property type="protein sequence ID" value="CAG9323452.1"/>
    <property type="molecule type" value="Genomic_DNA"/>
</dbReference>
<keyword evidence="1" id="KW-0175">Coiled coil</keyword>
<feature type="coiled-coil region" evidence="1">
    <location>
        <begin position="18"/>
        <end position="165"/>
    </location>
</feature>
<proteinExistence type="predicted"/>
<sequence>MINMIENSLLDSKLNALISTAKSKVQTLTQETLALERENTQLQDLVTVAFQDQGNLMVEINALESQLKQIRNINENLKDERNEAFEKVRKAEDDFMNVTKAYQQQENKIHSEMEELKDWEKKFRDMRKFREENHSKEMEKLKKRYEELKKSIKGCEESNVEVKRQLLEIELKDAYRINSLEEELRNFC</sequence>
<protein>
    <submittedName>
        <fullName evidence="2">Uncharacterized protein</fullName>
    </submittedName>
</protein>
<dbReference type="Proteomes" id="UP001162131">
    <property type="component" value="Unassembled WGS sequence"/>
</dbReference>
<gene>
    <name evidence="2" type="ORF">BSTOLATCC_MIC34102</name>
</gene>
<comment type="caution">
    <text evidence="2">The sequence shown here is derived from an EMBL/GenBank/DDBJ whole genome shotgun (WGS) entry which is preliminary data.</text>
</comment>
<keyword evidence="3" id="KW-1185">Reference proteome</keyword>